<keyword evidence="2" id="KW-1185">Reference proteome</keyword>
<accession>A0AAX4Q5T4</accession>
<evidence type="ECO:0000313" key="2">
    <source>
        <dbReference type="Proteomes" id="UP001437386"/>
    </source>
</evidence>
<evidence type="ECO:0000313" key="1">
    <source>
        <dbReference type="EMBL" id="XAG95830.1"/>
    </source>
</evidence>
<sequence length="83" mass="9954">MDLSITAKDILNKSLSLSRDEYWRLRVAFERYAKVQGMDINRSQHPNYYDSDETEEHWVTWLSLYAYMQPLVRQLVANQKVVE</sequence>
<name>A0AAX4Q5T4_9CAUD</name>
<proteinExistence type="predicted"/>
<dbReference type="Proteomes" id="UP001437386">
    <property type="component" value="Segment"/>
</dbReference>
<protein>
    <submittedName>
        <fullName evidence="1">Uncharacterized protein</fullName>
    </submittedName>
</protein>
<reference evidence="1 2" key="1">
    <citation type="submission" date="2024-04" db="EMBL/GenBank/DDBJ databases">
        <authorList>
            <person name="Wojcicki M."/>
            <person name="Srednicka P."/>
            <person name="Shymialevich D."/>
            <person name="Sokolowska B."/>
        </authorList>
    </citation>
    <scope>NUCLEOTIDE SEQUENCE [LARGE SCALE GENOMIC DNA]</scope>
</reference>
<organism evidence="1 2">
    <name type="scientific">Enterobacter phage KKP_3711</name>
    <dbReference type="NCBI Taxonomy" id="3109398"/>
    <lineage>
        <taxon>Viruses</taxon>
        <taxon>Duplodnaviria</taxon>
        <taxon>Heunggongvirae</taxon>
        <taxon>Uroviricota</taxon>
        <taxon>Caudoviricetes</taxon>
        <taxon>Demerecviridae</taxon>
        <taxon>Markadamsvirinae</taxon>
    </lineage>
</organism>
<gene>
    <name evidence="1" type="ORF">U7154_000063</name>
</gene>
<dbReference type="EMBL" id="PP579741">
    <property type="protein sequence ID" value="XAG95830.1"/>
    <property type="molecule type" value="Genomic_DNA"/>
</dbReference>